<feature type="compositionally biased region" description="Pro residues" evidence="2">
    <location>
        <begin position="1195"/>
        <end position="1214"/>
    </location>
</feature>
<feature type="compositionally biased region" description="Basic and acidic residues" evidence="2">
    <location>
        <begin position="18"/>
        <end position="29"/>
    </location>
</feature>
<organism evidence="3 4">
    <name type="scientific">Exidia glandulosa HHB12029</name>
    <dbReference type="NCBI Taxonomy" id="1314781"/>
    <lineage>
        <taxon>Eukaryota</taxon>
        <taxon>Fungi</taxon>
        <taxon>Dikarya</taxon>
        <taxon>Basidiomycota</taxon>
        <taxon>Agaricomycotina</taxon>
        <taxon>Agaricomycetes</taxon>
        <taxon>Auriculariales</taxon>
        <taxon>Exidiaceae</taxon>
        <taxon>Exidia</taxon>
    </lineage>
</organism>
<feature type="compositionally biased region" description="Polar residues" evidence="2">
    <location>
        <begin position="1"/>
        <end position="12"/>
    </location>
</feature>
<accession>A0A165DSH4</accession>
<protein>
    <submittedName>
        <fullName evidence="3">Uncharacterized protein</fullName>
    </submittedName>
</protein>
<evidence type="ECO:0000313" key="3">
    <source>
        <dbReference type="EMBL" id="KZV85258.1"/>
    </source>
</evidence>
<evidence type="ECO:0000256" key="1">
    <source>
        <dbReference type="SAM" id="Coils"/>
    </source>
</evidence>
<sequence length="1411" mass="152624">MSAASNTRSKTPSGAKGLKLDDSGRKPLEGDTFGRSGPSLPVAVAAAPTVKPAQSRARSLAPSRTSAENVEQARDQQGVERPPPRKRQRMQSMPPSASSTHVPAFSPLAEEPSLLAPQSSSGPSGMASSWELSTSEDRLTLSPVPAPVRARAGSPVVEDVEDEEVSRRRTAKTLSPQSPSILVAESEWQAEQDNKAAKQERTERLERMRQRRNQTPAPRAPVVSEDDSDEDGDSVPNASAQRAPVQKPLFDPDLQGSDSDSDGRPSVPSVGRKHTLEEMLGQRTSASPPPTSSTGPSKPPASRPSSRSSSRAPPGAQTKASRRPAQSPARAPSDKSPRHGKAPAAGAESEPLPKGLKEATETINAIVAPLTDILGEEETESSGATLAGDAPKPSELDYNQILGDPDDDDLEECDYDGADQMDDDKDKPKTGFRRGKISNEHMELILTAVRLFDETLTDIARESGKSLSYIYRLAMPHLKISRKPNLFNLFVKRWCFQNKMQPGESFPQLRERFVAAYREDVLPKTEAEKQRLRAELLKWNETYEKKDAETVKKEGNLYKIMLQARLEFEVLAQYYYRFYDIATFGWCVSIAPGDIHATQANSTFASTKAAGKWMDSMGASIPKAMDEFAAVVKVHKAAEISMSDWSKEKQDKVVPRGGDDVRERAKAFLRHLQKQATGHAQTTVQWKAFQGVLARKQKVVMNWPEGLALPVGTKYAFMGSMEKLKSFVNLVFEIMRDECPPERRIYVRDMNKDELENYDERRITAAWRRTPIWRDTTGKPLLYVGDALNATGADDEGDAEEAPEPSEHAKMLEQRVLERKFREQQKEEKRLAKAEKEREKRLKKEAKELEKPKKTVKSARKARDPNDPQVRRAQLMKKQSATVGALPKVKPSQPKPDYIDAVDGNVSASTSTNHKRGRSSSHSSSSTRSSRSQSRSRSPSSSHNDDDDDGPARPPSRSFEPSSSAFTGLPAAGVPSASSSAHPPFLALRNRQQLGGGEAVPGPTRPFVPREITPARSESSAPSSLAGAVDLSLCGPSTSSVASRQRPAPARAHVVESSLAGALGTSFGDTVAPSVPASHGLPRRDPVVSASRARAPPSSTDTSWDQYTAAPALHAPAAASTGAYALPSANSAYAAPPARQPQRVAPHPPPPPGRPSVARVPAPNQRVPPPHVSHGVHSTHPRQPVAGPSRHGARPPRPGPYPPPSISRPPPPSHAPTTLDSTVDLLREEIFSMRQQMAAQFKQQTPSSHSRAPYQAPLLAPAIAHAASSSYGPGYGQTAYGETAYGETVHGADDYATQGYSAHADSAQGVGEPVYGAVEYDEQTYDAAAYDGQTYGTQSYGEAAFGDQQGVQEDYVDGAVSYGGTGYSEQALSENGYADATVGLYGQDTYDAPVNGQHDATGTYTSYAWGQ</sequence>
<keyword evidence="4" id="KW-1185">Reference proteome</keyword>
<dbReference type="EMBL" id="KV426194">
    <property type="protein sequence ID" value="KZV85258.1"/>
    <property type="molecule type" value="Genomic_DNA"/>
</dbReference>
<dbReference type="OrthoDB" id="3329879at2759"/>
<feature type="compositionally biased region" description="Low complexity" evidence="2">
    <location>
        <begin position="116"/>
        <end position="129"/>
    </location>
</feature>
<feature type="compositionally biased region" description="Low complexity" evidence="2">
    <location>
        <begin position="920"/>
        <end position="942"/>
    </location>
</feature>
<reference evidence="3 4" key="1">
    <citation type="journal article" date="2016" name="Mol. Biol. Evol.">
        <title>Comparative Genomics of Early-Diverging Mushroom-Forming Fungi Provides Insights into the Origins of Lignocellulose Decay Capabilities.</title>
        <authorList>
            <person name="Nagy L.G."/>
            <person name="Riley R."/>
            <person name="Tritt A."/>
            <person name="Adam C."/>
            <person name="Daum C."/>
            <person name="Floudas D."/>
            <person name="Sun H."/>
            <person name="Yadav J.S."/>
            <person name="Pangilinan J."/>
            <person name="Larsson K.H."/>
            <person name="Matsuura K."/>
            <person name="Barry K."/>
            <person name="Labutti K."/>
            <person name="Kuo R."/>
            <person name="Ohm R.A."/>
            <person name="Bhattacharya S.S."/>
            <person name="Shirouzu T."/>
            <person name="Yoshinaga Y."/>
            <person name="Martin F.M."/>
            <person name="Grigoriev I.V."/>
            <person name="Hibbett D.S."/>
        </authorList>
    </citation>
    <scope>NUCLEOTIDE SEQUENCE [LARGE SCALE GENOMIC DNA]</scope>
    <source>
        <strain evidence="3 4">HHB12029</strain>
    </source>
</reference>
<dbReference type="InParanoid" id="A0A165DSH4"/>
<feature type="coiled-coil region" evidence="1">
    <location>
        <begin position="522"/>
        <end position="549"/>
    </location>
</feature>
<name>A0A165DSH4_EXIGL</name>
<feature type="compositionally biased region" description="Low complexity" evidence="2">
    <location>
        <begin position="41"/>
        <end position="53"/>
    </location>
</feature>
<feature type="compositionally biased region" description="Low complexity" evidence="2">
    <location>
        <begin position="303"/>
        <end position="314"/>
    </location>
</feature>
<evidence type="ECO:0000313" key="4">
    <source>
        <dbReference type="Proteomes" id="UP000077266"/>
    </source>
</evidence>
<feature type="region of interest" description="Disordered" evidence="2">
    <location>
        <begin position="1"/>
        <end position="360"/>
    </location>
</feature>
<dbReference type="Proteomes" id="UP000077266">
    <property type="component" value="Unassembled WGS sequence"/>
</dbReference>
<feature type="compositionally biased region" description="Basic and acidic residues" evidence="2">
    <location>
        <begin position="823"/>
        <end position="853"/>
    </location>
</feature>
<proteinExistence type="predicted"/>
<feature type="region of interest" description="Disordered" evidence="2">
    <location>
        <begin position="789"/>
        <end position="810"/>
    </location>
</feature>
<feature type="compositionally biased region" description="Acidic residues" evidence="2">
    <location>
        <begin position="793"/>
        <end position="804"/>
    </location>
</feature>
<feature type="compositionally biased region" description="Polar residues" evidence="2">
    <location>
        <begin position="90"/>
        <end position="101"/>
    </location>
</feature>
<feature type="compositionally biased region" description="Low complexity" evidence="2">
    <location>
        <begin position="1133"/>
        <end position="1145"/>
    </location>
</feature>
<gene>
    <name evidence="3" type="ORF">EXIGLDRAFT_699687</name>
</gene>
<feature type="compositionally biased region" description="Low complexity" evidence="2">
    <location>
        <begin position="955"/>
        <end position="984"/>
    </location>
</feature>
<evidence type="ECO:0000256" key="2">
    <source>
        <dbReference type="SAM" id="MobiDB-lite"/>
    </source>
</evidence>
<feature type="compositionally biased region" description="Acidic residues" evidence="2">
    <location>
        <begin position="404"/>
        <end position="423"/>
    </location>
</feature>
<feature type="compositionally biased region" description="Low complexity" evidence="2">
    <location>
        <begin position="1087"/>
        <end position="1099"/>
    </location>
</feature>
<feature type="compositionally biased region" description="Basic and acidic residues" evidence="2">
    <location>
        <begin position="192"/>
        <end position="208"/>
    </location>
</feature>
<feature type="compositionally biased region" description="Basic and acidic residues" evidence="2">
    <location>
        <begin position="861"/>
        <end position="870"/>
    </location>
</feature>
<feature type="region of interest" description="Disordered" evidence="2">
    <location>
        <begin position="1133"/>
        <end position="1219"/>
    </location>
</feature>
<keyword evidence="1" id="KW-0175">Coiled coil</keyword>
<feature type="compositionally biased region" description="Pro residues" evidence="2">
    <location>
        <begin position="287"/>
        <end position="302"/>
    </location>
</feature>
<feature type="region of interest" description="Disordered" evidence="2">
    <location>
        <begin position="378"/>
        <end position="433"/>
    </location>
</feature>
<dbReference type="STRING" id="1314781.A0A165DSH4"/>
<feature type="region of interest" description="Disordered" evidence="2">
    <location>
        <begin position="823"/>
        <end position="1107"/>
    </location>
</feature>
<feature type="compositionally biased region" description="Acidic residues" evidence="2">
    <location>
        <begin position="224"/>
        <end position="233"/>
    </location>
</feature>